<dbReference type="Proteomes" id="UP000887116">
    <property type="component" value="Unassembled WGS sequence"/>
</dbReference>
<feature type="domain" description="MIF4G" evidence="6">
    <location>
        <begin position="124"/>
        <end position="346"/>
    </location>
</feature>
<dbReference type="GO" id="GO:0005737">
    <property type="term" value="C:cytoplasm"/>
    <property type="evidence" value="ECO:0007669"/>
    <property type="project" value="UniProtKB-SubCell"/>
</dbReference>
<protein>
    <recommendedName>
        <fullName evidence="4">Polyadenylate-binding protein-interacting protein 1</fullName>
    </recommendedName>
</protein>
<evidence type="ECO:0000313" key="8">
    <source>
        <dbReference type="Proteomes" id="UP000887116"/>
    </source>
</evidence>
<evidence type="ECO:0000313" key="7">
    <source>
        <dbReference type="EMBL" id="GFQ86060.1"/>
    </source>
</evidence>
<proteinExistence type="predicted"/>
<comment type="caution">
    <text evidence="7">The sequence shown here is derived from an EMBL/GenBank/DDBJ whole genome shotgun (WGS) entry which is preliminary data.</text>
</comment>
<feature type="region of interest" description="Disordered" evidence="5">
    <location>
        <begin position="1"/>
        <end position="90"/>
    </location>
</feature>
<dbReference type="PANTHER" id="PTHR23254">
    <property type="entry name" value="EIF4G DOMAIN PROTEIN"/>
    <property type="match status" value="1"/>
</dbReference>
<reference evidence="7" key="1">
    <citation type="submission" date="2020-07" db="EMBL/GenBank/DDBJ databases">
        <title>Multicomponent nature underlies the extraordinary mechanical properties of spider dragline silk.</title>
        <authorList>
            <person name="Kono N."/>
            <person name="Nakamura H."/>
            <person name="Mori M."/>
            <person name="Yoshida Y."/>
            <person name="Ohtoshi R."/>
            <person name="Malay A.D."/>
            <person name="Moran D.A.P."/>
            <person name="Tomita M."/>
            <person name="Numata K."/>
            <person name="Arakawa K."/>
        </authorList>
    </citation>
    <scope>NUCLEOTIDE SEQUENCE</scope>
</reference>
<dbReference type="Gene3D" id="1.25.40.180">
    <property type="match status" value="1"/>
</dbReference>
<dbReference type="SMART" id="SM00543">
    <property type="entry name" value="MIF4G"/>
    <property type="match status" value="1"/>
</dbReference>
<dbReference type="SUPFAM" id="SSF48371">
    <property type="entry name" value="ARM repeat"/>
    <property type="match status" value="1"/>
</dbReference>
<name>A0A8X6KTI9_TRICU</name>
<evidence type="ECO:0000256" key="2">
    <source>
        <dbReference type="ARBA" id="ARBA00022490"/>
    </source>
</evidence>
<sequence>MEQNDGTPTGFGRGRPLDATELRRPLTYSTYASPDYVPTEGNNTNGIYPETSWHPTPRDLASLASPSGDHWRSGQSHGVMDSPADAERKIPSKLSPYAKEFVPRNFRPEPRVQEEPQLSDSYPVEELRSFLNDITMNPGKFDRKIQPLTNTLNNMVDDDDTMRAIVNIIFDESVRQPNLRYSGARLCKNLCNDLDASPDRLNFRSVLLTRCNQEFKRREALAVAEDGGTYLRGFAMFTAELFSQLEVFLLNSCKHVMKQRIAVLGDSLPNLIKTLLNYASPDNLKCACQVLKLVGAYLEDYERAKNNGASEMDFIMFALKNLTNSAEYTRNIKDMINSVIKLRDSDWGRVTHTEHPGYETSPPTNLDEPVMYGPDGKPMTADELMFLQSQYASNMPPDVDDYDLYDDAVGEEISDEISEAYEIFLREQSQSMRH</sequence>
<accession>A0A8X6KTI9</accession>
<keyword evidence="2" id="KW-0963">Cytoplasm</keyword>
<keyword evidence="3" id="KW-0810">Translation regulation</keyword>
<dbReference type="GO" id="GO:0003723">
    <property type="term" value="F:RNA binding"/>
    <property type="evidence" value="ECO:0007669"/>
    <property type="project" value="InterPro"/>
</dbReference>
<evidence type="ECO:0000259" key="6">
    <source>
        <dbReference type="SMART" id="SM00543"/>
    </source>
</evidence>
<evidence type="ECO:0000256" key="1">
    <source>
        <dbReference type="ARBA" id="ARBA00004496"/>
    </source>
</evidence>
<organism evidence="7 8">
    <name type="scientific">Trichonephila clavata</name>
    <name type="common">Joro spider</name>
    <name type="synonym">Nephila clavata</name>
    <dbReference type="NCBI Taxonomy" id="2740835"/>
    <lineage>
        <taxon>Eukaryota</taxon>
        <taxon>Metazoa</taxon>
        <taxon>Ecdysozoa</taxon>
        <taxon>Arthropoda</taxon>
        <taxon>Chelicerata</taxon>
        <taxon>Arachnida</taxon>
        <taxon>Araneae</taxon>
        <taxon>Araneomorphae</taxon>
        <taxon>Entelegynae</taxon>
        <taxon>Araneoidea</taxon>
        <taxon>Nephilidae</taxon>
        <taxon>Trichonephila</taxon>
    </lineage>
</organism>
<feature type="compositionally biased region" description="Basic and acidic residues" evidence="5">
    <location>
        <begin position="15"/>
        <end position="24"/>
    </location>
</feature>
<dbReference type="InterPro" id="IPR003890">
    <property type="entry name" value="MIF4G-like_typ-3"/>
</dbReference>
<dbReference type="InterPro" id="IPR016024">
    <property type="entry name" value="ARM-type_fold"/>
</dbReference>
<evidence type="ECO:0000256" key="4">
    <source>
        <dbReference type="ARBA" id="ARBA00074029"/>
    </source>
</evidence>
<dbReference type="GO" id="GO:0008494">
    <property type="term" value="F:translation activator activity"/>
    <property type="evidence" value="ECO:0007669"/>
    <property type="project" value="TreeGrafter"/>
</dbReference>
<dbReference type="AlphaFoldDB" id="A0A8X6KTI9"/>
<gene>
    <name evidence="7" type="primary">paip1</name>
    <name evidence="7" type="ORF">TNCT_590991</name>
</gene>
<dbReference type="FunFam" id="1.25.40.180:FF:000016">
    <property type="entry name" value="polyadenylate-binding protein-interacting protein 1 isoform X1"/>
    <property type="match status" value="1"/>
</dbReference>
<dbReference type="PANTHER" id="PTHR23254:SF15">
    <property type="entry name" value="POLYADENYLATE-BINDING PROTEIN-INTERACTING PROTEIN 1"/>
    <property type="match status" value="1"/>
</dbReference>
<dbReference type="GO" id="GO:0006446">
    <property type="term" value="P:regulation of translational initiation"/>
    <property type="evidence" value="ECO:0007669"/>
    <property type="project" value="TreeGrafter"/>
</dbReference>
<dbReference type="EMBL" id="BMAO01032965">
    <property type="protein sequence ID" value="GFQ86060.1"/>
    <property type="molecule type" value="Genomic_DNA"/>
</dbReference>
<evidence type="ECO:0000256" key="3">
    <source>
        <dbReference type="ARBA" id="ARBA00022845"/>
    </source>
</evidence>
<dbReference type="InterPro" id="IPR051367">
    <property type="entry name" value="mRNA_TranslReg/HistoneTransl"/>
</dbReference>
<dbReference type="OrthoDB" id="8171816at2759"/>
<dbReference type="Pfam" id="PF02854">
    <property type="entry name" value="MIF4G"/>
    <property type="match status" value="1"/>
</dbReference>
<evidence type="ECO:0000256" key="5">
    <source>
        <dbReference type="SAM" id="MobiDB-lite"/>
    </source>
</evidence>
<comment type="subcellular location">
    <subcellularLocation>
        <location evidence="1">Cytoplasm</location>
    </subcellularLocation>
</comment>
<keyword evidence="8" id="KW-1185">Reference proteome</keyword>